<protein>
    <submittedName>
        <fullName evidence="2">Uncharacterized protein</fullName>
    </submittedName>
</protein>
<feature type="region of interest" description="Disordered" evidence="1">
    <location>
        <begin position="1"/>
        <end position="22"/>
    </location>
</feature>
<keyword evidence="3" id="KW-1185">Reference proteome</keyword>
<name>F4WUF5_ACREC</name>
<feature type="compositionally biased region" description="Polar residues" evidence="1">
    <location>
        <begin position="11"/>
        <end position="22"/>
    </location>
</feature>
<sequence length="222" mass="25419">MVTASPPYQPLSPSTTQDTIINSPFSMDIDDERTSRKRSTEITSEGARFGAGKAIIEVKTADGVNRLIFNPVFDKNGLRIFSLLLRFSLPELSRASIKDYLAGLSQRKPNLNGQTKNLPTWRAEPMFEKFLLRQFFVFCRMNEMQQLYYSPFSKIAQPTQDISQLLQETVHCILFLEYFRQATAAICYHAASVNQRSYCLPIIQNFVHRDFIHATSLKPKNP</sequence>
<dbReference type="InParanoid" id="F4WUF5"/>
<dbReference type="EMBL" id="GL888362">
    <property type="protein sequence ID" value="EGI62170.1"/>
    <property type="molecule type" value="Genomic_DNA"/>
</dbReference>
<dbReference type="Proteomes" id="UP000007755">
    <property type="component" value="Unassembled WGS sequence"/>
</dbReference>
<organism evidence="3">
    <name type="scientific">Acromyrmex echinatior</name>
    <name type="common">Panamanian leafcutter ant</name>
    <name type="synonym">Acromyrmex octospinosus echinatior</name>
    <dbReference type="NCBI Taxonomy" id="103372"/>
    <lineage>
        <taxon>Eukaryota</taxon>
        <taxon>Metazoa</taxon>
        <taxon>Ecdysozoa</taxon>
        <taxon>Arthropoda</taxon>
        <taxon>Hexapoda</taxon>
        <taxon>Insecta</taxon>
        <taxon>Pterygota</taxon>
        <taxon>Neoptera</taxon>
        <taxon>Endopterygota</taxon>
        <taxon>Hymenoptera</taxon>
        <taxon>Apocrita</taxon>
        <taxon>Aculeata</taxon>
        <taxon>Formicoidea</taxon>
        <taxon>Formicidae</taxon>
        <taxon>Myrmicinae</taxon>
        <taxon>Acromyrmex</taxon>
    </lineage>
</organism>
<evidence type="ECO:0000313" key="2">
    <source>
        <dbReference type="EMBL" id="EGI62170.1"/>
    </source>
</evidence>
<accession>F4WUF5</accession>
<gene>
    <name evidence="2" type="ORF">G5I_09523</name>
</gene>
<proteinExistence type="predicted"/>
<evidence type="ECO:0000313" key="3">
    <source>
        <dbReference type="Proteomes" id="UP000007755"/>
    </source>
</evidence>
<reference evidence="2" key="1">
    <citation type="submission" date="2011-02" db="EMBL/GenBank/DDBJ databases">
        <title>The genome of the leaf-cutting ant Acromyrmex echinatior suggests key adaptations to social evolution and fungus farming.</title>
        <authorList>
            <person name="Nygaard S."/>
            <person name="Zhang G."/>
        </authorList>
    </citation>
    <scope>NUCLEOTIDE SEQUENCE</scope>
</reference>
<evidence type="ECO:0000256" key="1">
    <source>
        <dbReference type="SAM" id="MobiDB-lite"/>
    </source>
</evidence>
<dbReference type="AlphaFoldDB" id="F4WUF5"/>